<feature type="region of interest" description="Disordered" evidence="2">
    <location>
        <begin position="496"/>
        <end position="518"/>
    </location>
</feature>
<keyword evidence="4" id="KW-0645">Protease</keyword>
<proteinExistence type="predicted"/>
<dbReference type="AlphaFoldDB" id="A0A0A9YAR4"/>
<keyword evidence="1" id="KW-0378">Hydrolase</keyword>
<sequence length="591" mass="66290">AHRDFNSARQYDRPSNKFNQAPPTHLYFKNQAQVTSFKRDFNSKYPSASDNQVQSQFSARPKQYDRISTYPNHSMHNPAPNTCYPYNNGKISSFNKFQKESSPPPRSQQRGGNQHRNQRSHFQQKGDTNVDYNKTHIRAISSQNKIPKTTNAGKSTQNFFSVSSENGHQSPMEALATRLAPDSSLREQSSPQQTSPSTLNARPQAESMLLRERVCSITSTINSPSLNFKIGTKTCSTILDSGSTISAINEHYFNTNFSHYNTSTVQPRQIQVANGSHIQIDRIVPLKLRISGQSWQHNFFIIPNLSTNIVLGMDFMIKANFICNFAEGTVTLRHNPNVIINLANQPTTSHRDKIHIMKEVETTTPDSQQSFLQTRIDTDQQIDPILSKIIQKLKNHESIPFYELNQNILCYRENQIPKICVPSHRLPHILHYYQLRLHGSNVSDLAAHIADKYHHPNLIQIIATKTCLPRSTCGTRLKPKFFIPNSPSKNHVFQRQHTANRRADRLPSTAASCPSPAVRRRRAGEGAAAMHAGRHTKHCHAVRSAAAHSVDLAAKAQTAAVGGEAQTAAEFPLSPGSASWPSKNTDSRTEV</sequence>
<dbReference type="Pfam" id="PF00077">
    <property type="entry name" value="RVP"/>
    <property type="match status" value="1"/>
</dbReference>
<feature type="compositionally biased region" description="Polar residues" evidence="2">
    <location>
        <begin position="44"/>
        <end position="58"/>
    </location>
</feature>
<feature type="domain" description="Retropepsins" evidence="3">
    <location>
        <begin position="222"/>
        <end position="318"/>
    </location>
</feature>
<dbReference type="EMBL" id="GBHO01014883">
    <property type="protein sequence ID" value="JAG28721.1"/>
    <property type="molecule type" value="Transcribed_RNA"/>
</dbReference>
<feature type="compositionally biased region" description="Polar residues" evidence="2">
    <location>
        <begin position="121"/>
        <end position="132"/>
    </location>
</feature>
<organism evidence="4">
    <name type="scientific">Lygus hesperus</name>
    <name type="common">Western plant bug</name>
    <dbReference type="NCBI Taxonomy" id="30085"/>
    <lineage>
        <taxon>Eukaryota</taxon>
        <taxon>Metazoa</taxon>
        <taxon>Ecdysozoa</taxon>
        <taxon>Arthropoda</taxon>
        <taxon>Hexapoda</taxon>
        <taxon>Insecta</taxon>
        <taxon>Pterygota</taxon>
        <taxon>Neoptera</taxon>
        <taxon>Paraneoptera</taxon>
        <taxon>Hemiptera</taxon>
        <taxon>Heteroptera</taxon>
        <taxon>Panheteroptera</taxon>
        <taxon>Cimicomorpha</taxon>
        <taxon>Miridae</taxon>
        <taxon>Mirini</taxon>
        <taxon>Lygus</taxon>
    </lineage>
</organism>
<evidence type="ECO:0000256" key="1">
    <source>
        <dbReference type="ARBA" id="ARBA00022801"/>
    </source>
</evidence>
<dbReference type="SUPFAM" id="SSF50630">
    <property type="entry name" value="Acid proteases"/>
    <property type="match status" value="1"/>
</dbReference>
<feature type="region of interest" description="Disordered" evidence="2">
    <location>
        <begin position="1"/>
        <end position="25"/>
    </location>
</feature>
<evidence type="ECO:0000313" key="4">
    <source>
        <dbReference type="EMBL" id="JAG28721.1"/>
    </source>
</evidence>
<feature type="compositionally biased region" description="Low complexity" evidence="2">
    <location>
        <begin position="188"/>
        <end position="198"/>
    </location>
</feature>
<feature type="region of interest" description="Disordered" evidence="2">
    <location>
        <begin position="561"/>
        <end position="591"/>
    </location>
</feature>
<reference evidence="4" key="1">
    <citation type="journal article" date="2014" name="PLoS ONE">
        <title>Transcriptome-Based Identification of ABC Transporters in the Western Tarnished Plant Bug Lygus hesperus.</title>
        <authorList>
            <person name="Hull J.J."/>
            <person name="Chaney K."/>
            <person name="Geib S.M."/>
            <person name="Fabrick J.A."/>
            <person name="Brent C.S."/>
            <person name="Walsh D."/>
            <person name="Lavine L.C."/>
        </authorList>
    </citation>
    <scope>NUCLEOTIDE SEQUENCE</scope>
</reference>
<dbReference type="InterPro" id="IPR021109">
    <property type="entry name" value="Peptidase_aspartic_dom_sf"/>
</dbReference>
<accession>A0A0A9YAR4</accession>
<feature type="compositionally biased region" description="Polar residues" evidence="2">
    <location>
        <begin position="140"/>
        <end position="169"/>
    </location>
</feature>
<gene>
    <name evidence="4" type="primary">ASPRV1_5</name>
    <name evidence="4" type="ORF">CM83_80413</name>
</gene>
<feature type="non-terminal residue" evidence="4">
    <location>
        <position position="1"/>
    </location>
</feature>
<dbReference type="Gene3D" id="2.40.70.10">
    <property type="entry name" value="Acid Proteases"/>
    <property type="match status" value="1"/>
</dbReference>
<name>A0A0A9YAR4_LYGHE</name>
<feature type="compositionally biased region" description="Basic and acidic residues" evidence="2">
    <location>
        <begin position="1"/>
        <end position="15"/>
    </location>
</feature>
<dbReference type="GO" id="GO:0006508">
    <property type="term" value="P:proteolysis"/>
    <property type="evidence" value="ECO:0007669"/>
    <property type="project" value="UniProtKB-KW"/>
</dbReference>
<reference evidence="4" key="2">
    <citation type="submission" date="2014-07" db="EMBL/GenBank/DDBJ databases">
        <authorList>
            <person name="Hull J."/>
        </authorList>
    </citation>
    <scope>NUCLEOTIDE SEQUENCE</scope>
</reference>
<protein>
    <submittedName>
        <fullName evidence="4">Retroviral-like aspartic protease 1</fullName>
    </submittedName>
</protein>
<evidence type="ECO:0000256" key="2">
    <source>
        <dbReference type="SAM" id="MobiDB-lite"/>
    </source>
</evidence>
<dbReference type="InterPro" id="IPR018061">
    <property type="entry name" value="Retropepsins"/>
</dbReference>
<dbReference type="CDD" id="cd00303">
    <property type="entry name" value="retropepsin_like"/>
    <property type="match status" value="1"/>
</dbReference>
<feature type="region of interest" description="Disordered" evidence="2">
    <location>
        <begin position="41"/>
        <end position="203"/>
    </location>
</feature>
<evidence type="ECO:0000259" key="3">
    <source>
        <dbReference type="Pfam" id="PF00077"/>
    </source>
</evidence>
<dbReference type="GO" id="GO:0008233">
    <property type="term" value="F:peptidase activity"/>
    <property type="evidence" value="ECO:0007669"/>
    <property type="project" value="UniProtKB-KW"/>
</dbReference>